<protein>
    <submittedName>
        <fullName evidence="2">Uncharacterized protein</fullName>
    </submittedName>
</protein>
<dbReference type="RefSeq" id="WP_277860132.1">
    <property type="nucleotide sequence ID" value="NZ_JARRAG010000001.1"/>
</dbReference>
<reference evidence="2 3" key="1">
    <citation type="submission" date="2023-03" db="EMBL/GenBank/DDBJ databases">
        <title>Paludisphaera mucosa sp. nov. a novel planctomycete from northern fen.</title>
        <authorList>
            <person name="Ivanova A."/>
        </authorList>
    </citation>
    <scope>NUCLEOTIDE SEQUENCE [LARGE SCALE GENOMIC DNA]</scope>
    <source>
        <strain evidence="2 3">Pla2</strain>
    </source>
</reference>
<comment type="caution">
    <text evidence="2">The sequence shown here is derived from an EMBL/GenBank/DDBJ whole genome shotgun (WGS) entry which is preliminary data.</text>
</comment>
<keyword evidence="3" id="KW-1185">Reference proteome</keyword>
<keyword evidence="1" id="KW-0732">Signal</keyword>
<organism evidence="2 3">
    <name type="scientific">Paludisphaera mucosa</name>
    <dbReference type="NCBI Taxonomy" id="3030827"/>
    <lineage>
        <taxon>Bacteria</taxon>
        <taxon>Pseudomonadati</taxon>
        <taxon>Planctomycetota</taxon>
        <taxon>Planctomycetia</taxon>
        <taxon>Isosphaerales</taxon>
        <taxon>Isosphaeraceae</taxon>
        <taxon>Paludisphaera</taxon>
    </lineage>
</organism>
<gene>
    <name evidence="2" type="ORF">PZE19_08380</name>
</gene>
<dbReference type="EMBL" id="JARRAG010000001">
    <property type="protein sequence ID" value="MDG3003784.1"/>
    <property type="molecule type" value="Genomic_DNA"/>
</dbReference>
<feature type="chain" id="PRO_5045761385" evidence="1">
    <location>
        <begin position="26"/>
        <end position="419"/>
    </location>
</feature>
<proteinExistence type="predicted"/>
<evidence type="ECO:0000256" key="1">
    <source>
        <dbReference type="SAM" id="SignalP"/>
    </source>
</evidence>
<name>A0ABT6F8M5_9BACT</name>
<accession>A0ABT6F8M5</accession>
<sequence>MAVRRRIDRPRARVLLMTIVASALAAGPGCLGPSALRSTRMKYNEAIRTTNDEQLLMNIVRLRYADSPVFIDLPSITSQFEMAGRAQFLGGRGNQFPGYANLGTGELTARDSPTLSYRPREGKDVARILLTPLSAELFSVVNAGANFEQLMLTTIDDINDVPNAPQAAVMVPKVPDNNDEYLRGIRLLADLFDRGGIELKVGSQEDDANASDPITSETLGGDDLLNAAKEGYVFRHKGQGQYALLKRDKGLVLKFRPGFAGAPEAREFERLLRLRPGLDGYRIKSDLTENALEAPKPLDEGGDTIYLHMRSILQIMIFLSKGVCVPQEHVVRNVVPNTPGPDGRPYDWTQVVAGNFFVHSSKHRPREAEIAVHYRDYWFFVPKNDVNSRSILAILEILVSLEDSEARTTGPLLTIPVGG</sequence>
<dbReference type="Proteomes" id="UP001216907">
    <property type="component" value="Unassembled WGS sequence"/>
</dbReference>
<evidence type="ECO:0000313" key="2">
    <source>
        <dbReference type="EMBL" id="MDG3003784.1"/>
    </source>
</evidence>
<evidence type="ECO:0000313" key="3">
    <source>
        <dbReference type="Proteomes" id="UP001216907"/>
    </source>
</evidence>
<feature type="signal peptide" evidence="1">
    <location>
        <begin position="1"/>
        <end position="25"/>
    </location>
</feature>